<dbReference type="GO" id="GO:0008781">
    <property type="term" value="F:N-acylneuraminate cytidylyltransferase activity"/>
    <property type="evidence" value="ECO:0007669"/>
    <property type="project" value="TreeGrafter"/>
</dbReference>
<dbReference type="AlphaFoldDB" id="A0A1J1LL97"/>
<dbReference type="STRING" id="671072.PL9214450004"/>
<protein>
    <recommendedName>
        <fullName evidence="3">Acylneuraminate cytidylyltransferase</fullName>
    </recommendedName>
</protein>
<accession>A0A1J1LL97</accession>
<dbReference type="PANTHER" id="PTHR21485">
    <property type="entry name" value="HAD SUPERFAMILY MEMBERS CMAS AND KDSC"/>
    <property type="match status" value="1"/>
</dbReference>
<dbReference type="Proteomes" id="UP000184315">
    <property type="component" value="Unassembled WGS sequence"/>
</dbReference>
<dbReference type="InterPro" id="IPR050793">
    <property type="entry name" value="CMP-NeuNAc_synthase"/>
</dbReference>
<sequence>MSSPKIVAFVPMRHSSERVPGKNYRDFAGQPLYHCVVRNLLACPLISEVVIDTDSPNIQEDAALHFPEVKLLERPEHLRAGTTPMNDVLLNSVRQVEADFYLQTHSTNPLLAAETITDAVEKFLNNYPMYDSLFGVTRLQTRLWDSLARAVNHNPAILLRTQDLPPIYEENSCLYIFTREILESKHNRIGDRPFMFEIERLQAVDIDEELDFKVAELLYKELNQN</sequence>
<dbReference type="RefSeq" id="WP_072719138.1">
    <property type="nucleotide sequence ID" value="NZ_LN889797.1"/>
</dbReference>
<dbReference type="EMBL" id="CZDF01000150">
    <property type="protein sequence ID" value="CUR32385.1"/>
    <property type="molecule type" value="Genomic_DNA"/>
</dbReference>
<dbReference type="CDD" id="cd02513">
    <property type="entry name" value="CMP-NeuAc_Synthase"/>
    <property type="match status" value="1"/>
</dbReference>
<gene>
    <name evidence="1" type="ORF">PL9214450004</name>
</gene>
<dbReference type="InterPro" id="IPR029044">
    <property type="entry name" value="Nucleotide-diphossugar_trans"/>
</dbReference>
<keyword evidence="2" id="KW-1185">Reference proteome</keyword>
<dbReference type="SUPFAM" id="SSF53448">
    <property type="entry name" value="Nucleotide-diphospho-sugar transferases"/>
    <property type="match status" value="1"/>
</dbReference>
<proteinExistence type="predicted"/>
<evidence type="ECO:0000313" key="1">
    <source>
        <dbReference type="EMBL" id="CUR32385.1"/>
    </source>
</evidence>
<dbReference type="Pfam" id="PF02348">
    <property type="entry name" value="CTP_transf_3"/>
    <property type="match status" value="1"/>
</dbReference>
<dbReference type="InterPro" id="IPR003329">
    <property type="entry name" value="Cytidylyl_trans"/>
</dbReference>
<reference evidence="2" key="1">
    <citation type="submission" date="2015-10" db="EMBL/GenBank/DDBJ databases">
        <authorList>
            <person name="Regsiter A."/>
            <person name="william w."/>
        </authorList>
    </citation>
    <scope>NUCLEOTIDE SEQUENCE [LARGE SCALE GENOMIC DNA]</scope>
</reference>
<organism evidence="1 2">
    <name type="scientific">Planktothrix tepida PCC 9214</name>
    <dbReference type="NCBI Taxonomy" id="671072"/>
    <lineage>
        <taxon>Bacteria</taxon>
        <taxon>Bacillati</taxon>
        <taxon>Cyanobacteriota</taxon>
        <taxon>Cyanophyceae</taxon>
        <taxon>Oscillatoriophycideae</taxon>
        <taxon>Oscillatoriales</taxon>
        <taxon>Microcoleaceae</taxon>
        <taxon>Planktothrix</taxon>
    </lineage>
</organism>
<dbReference type="Gene3D" id="3.90.550.10">
    <property type="entry name" value="Spore Coat Polysaccharide Biosynthesis Protein SpsA, Chain A"/>
    <property type="match status" value="1"/>
</dbReference>
<dbReference type="PANTHER" id="PTHR21485:SF6">
    <property type="entry name" value="N-ACYLNEURAMINATE CYTIDYLYLTRANSFERASE-RELATED"/>
    <property type="match status" value="1"/>
</dbReference>
<evidence type="ECO:0008006" key="3">
    <source>
        <dbReference type="Google" id="ProtNLM"/>
    </source>
</evidence>
<evidence type="ECO:0000313" key="2">
    <source>
        <dbReference type="Proteomes" id="UP000184315"/>
    </source>
</evidence>
<name>A0A1J1LL97_9CYAN</name>